<accession>A0A077ZSZ4</accession>
<proteinExistence type="predicted"/>
<dbReference type="InParanoid" id="A0A077ZSZ4"/>
<protein>
    <submittedName>
        <fullName evidence="1">Uncharacterized protein</fullName>
    </submittedName>
</protein>
<reference evidence="1 2" key="1">
    <citation type="submission" date="2014-06" db="EMBL/GenBank/DDBJ databases">
        <authorList>
            <person name="Swart Estienne"/>
        </authorList>
    </citation>
    <scope>NUCLEOTIDE SEQUENCE [LARGE SCALE GENOMIC DNA]</scope>
    <source>
        <strain evidence="1 2">130c</strain>
    </source>
</reference>
<dbReference type="AlphaFoldDB" id="A0A077ZSZ4"/>
<organism evidence="1 2">
    <name type="scientific">Stylonychia lemnae</name>
    <name type="common">Ciliate</name>
    <dbReference type="NCBI Taxonomy" id="5949"/>
    <lineage>
        <taxon>Eukaryota</taxon>
        <taxon>Sar</taxon>
        <taxon>Alveolata</taxon>
        <taxon>Ciliophora</taxon>
        <taxon>Intramacronucleata</taxon>
        <taxon>Spirotrichea</taxon>
        <taxon>Stichotrichia</taxon>
        <taxon>Sporadotrichida</taxon>
        <taxon>Oxytrichidae</taxon>
        <taxon>Stylonychinae</taxon>
        <taxon>Stylonychia</taxon>
    </lineage>
</organism>
<gene>
    <name evidence="1" type="primary">Contig5707.g6105</name>
    <name evidence="1" type="ORF">STYLEM_1976</name>
</gene>
<dbReference type="OrthoDB" id="10653602at2759"/>
<name>A0A077ZSZ4_STYLE</name>
<dbReference type="EMBL" id="CCKQ01001905">
    <property type="protein sequence ID" value="CDW73008.1"/>
    <property type="molecule type" value="Genomic_DNA"/>
</dbReference>
<evidence type="ECO:0000313" key="2">
    <source>
        <dbReference type="Proteomes" id="UP000039865"/>
    </source>
</evidence>
<sequence>MVKPLYDPRIHYIQNENDKFSDISLERQRLSNQYQNEGSSRSKLNFYLSKRNSNHEDFRVKTGQTKLNRNSNFDYDLETNDYLMLKVNNQLQRANKILNINQESQSYPQDLNYYQENFYSRNNPGQKLKPFTQYQTPNVLLSQYTSQAQMLEYPSQKIQYVKEIDMKNDQLKLESYNTNQTQKSFVNLYNQKQGGSLLFQRPNQKRSKSLVKGNQKQAKLVLELKSGMGAQTRLAKNIEQQSQHLDIKFSSDFPKNKSYEYSSDLKQHKQDKPHQKSSNLLGGVIEGQISLIKQNIGKILNLGTENTLGEEVIFDKKFQKRQESAFVISEIAIICEITVEQFLNIKGLIYELGNKKDYLYLETLLKRNYMNKKNLRI</sequence>
<dbReference type="Proteomes" id="UP000039865">
    <property type="component" value="Unassembled WGS sequence"/>
</dbReference>
<evidence type="ECO:0000313" key="1">
    <source>
        <dbReference type="EMBL" id="CDW73008.1"/>
    </source>
</evidence>
<keyword evidence="2" id="KW-1185">Reference proteome</keyword>